<protein>
    <submittedName>
        <fullName evidence="1">Uncharacterized protein</fullName>
    </submittedName>
</protein>
<proteinExistence type="predicted"/>
<gene>
    <name evidence="1" type="ORF">H9815_04300</name>
</gene>
<comment type="caution">
    <text evidence="1">The sequence shown here is derived from an EMBL/GenBank/DDBJ whole genome shotgun (WGS) entry which is preliminary data.</text>
</comment>
<dbReference type="EMBL" id="DXBY01000069">
    <property type="protein sequence ID" value="HIZ34977.1"/>
    <property type="molecule type" value="Genomic_DNA"/>
</dbReference>
<name>A0A9D2ECP5_9MICO</name>
<accession>A0A9D2ECP5</accession>
<dbReference type="AlphaFoldDB" id="A0A9D2ECP5"/>
<dbReference type="Proteomes" id="UP000824037">
    <property type="component" value="Unassembled WGS sequence"/>
</dbReference>
<reference evidence="1" key="2">
    <citation type="submission" date="2021-04" db="EMBL/GenBank/DDBJ databases">
        <authorList>
            <person name="Gilroy R."/>
        </authorList>
    </citation>
    <scope>NUCLEOTIDE SEQUENCE</scope>
    <source>
        <strain evidence="1">ChiGjej4B4-7305</strain>
    </source>
</reference>
<evidence type="ECO:0000313" key="2">
    <source>
        <dbReference type="Proteomes" id="UP000824037"/>
    </source>
</evidence>
<organism evidence="1 2">
    <name type="scientific">Candidatus Ruania gallistercoris</name>
    <dbReference type="NCBI Taxonomy" id="2838746"/>
    <lineage>
        <taxon>Bacteria</taxon>
        <taxon>Bacillati</taxon>
        <taxon>Actinomycetota</taxon>
        <taxon>Actinomycetes</taxon>
        <taxon>Micrococcales</taxon>
        <taxon>Ruaniaceae</taxon>
        <taxon>Ruania</taxon>
    </lineage>
</organism>
<reference evidence="1" key="1">
    <citation type="journal article" date="2021" name="PeerJ">
        <title>Extensive microbial diversity within the chicken gut microbiome revealed by metagenomics and culture.</title>
        <authorList>
            <person name="Gilroy R."/>
            <person name="Ravi A."/>
            <person name="Getino M."/>
            <person name="Pursley I."/>
            <person name="Horton D.L."/>
            <person name="Alikhan N.F."/>
            <person name="Baker D."/>
            <person name="Gharbi K."/>
            <person name="Hall N."/>
            <person name="Watson M."/>
            <person name="Adriaenssens E.M."/>
            <person name="Foster-Nyarko E."/>
            <person name="Jarju S."/>
            <person name="Secka A."/>
            <person name="Antonio M."/>
            <person name="Oren A."/>
            <person name="Chaudhuri R.R."/>
            <person name="La Ragione R."/>
            <person name="Hildebrand F."/>
            <person name="Pallen M.J."/>
        </authorList>
    </citation>
    <scope>NUCLEOTIDE SEQUENCE</scope>
    <source>
        <strain evidence="1">ChiGjej4B4-7305</strain>
    </source>
</reference>
<evidence type="ECO:0000313" key="1">
    <source>
        <dbReference type="EMBL" id="HIZ34977.1"/>
    </source>
</evidence>
<sequence>MPYRSVTRSVCETLASGTWGFLAAGPLAIGDVQPHDLGHLILHASYADEDAETQAIEFAAEFLMHRGSFSTSANR</sequence>